<proteinExistence type="predicted"/>
<keyword evidence="2" id="KW-1185">Reference proteome</keyword>
<sequence>MKKNSNNFDNEFVKRQARTWYTYETEFENIYEISEQTSKQTNEI</sequence>
<organism evidence="1 2">
    <name type="scientific">Racocetra fulgida</name>
    <dbReference type="NCBI Taxonomy" id="60492"/>
    <lineage>
        <taxon>Eukaryota</taxon>
        <taxon>Fungi</taxon>
        <taxon>Fungi incertae sedis</taxon>
        <taxon>Mucoromycota</taxon>
        <taxon>Glomeromycotina</taxon>
        <taxon>Glomeromycetes</taxon>
        <taxon>Diversisporales</taxon>
        <taxon>Gigasporaceae</taxon>
        <taxon>Racocetra</taxon>
    </lineage>
</organism>
<evidence type="ECO:0000313" key="1">
    <source>
        <dbReference type="EMBL" id="CAG8527073.1"/>
    </source>
</evidence>
<dbReference type="EMBL" id="CAJVPZ010003232">
    <property type="protein sequence ID" value="CAG8527073.1"/>
    <property type="molecule type" value="Genomic_DNA"/>
</dbReference>
<accession>A0A9N9AEE1</accession>
<name>A0A9N9AEE1_9GLOM</name>
<feature type="non-terminal residue" evidence="1">
    <location>
        <position position="44"/>
    </location>
</feature>
<dbReference type="AlphaFoldDB" id="A0A9N9AEE1"/>
<dbReference type="Proteomes" id="UP000789396">
    <property type="component" value="Unassembled WGS sequence"/>
</dbReference>
<reference evidence="1" key="1">
    <citation type="submission" date="2021-06" db="EMBL/GenBank/DDBJ databases">
        <authorList>
            <person name="Kallberg Y."/>
            <person name="Tangrot J."/>
            <person name="Rosling A."/>
        </authorList>
    </citation>
    <scope>NUCLEOTIDE SEQUENCE</scope>
    <source>
        <strain evidence="1">IN212</strain>
    </source>
</reference>
<evidence type="ECO:0000313" key="2">
    <source>
        <dbReference type="Proteomes" id="UP000789396"/>
    </source>
</evidence>
<protein>
    <submittedName>
        <fullName evidence="1">11866_t:CDS:1</fullName>
    </submittedName>
</protein>
<gene>
    <name evidence="1" type="ORF">RFULGI_LOCUS3620</name>
</gene>
<comment type="caution">
    <text evidence="1">The sequence shown here is derived from an EMBL/GenBank/DDBJ whole genome shotgun (WGS) entry which is preliminary data.</text>
</comment>